<evidence type="ECO:0000259" key="3">
    <source>
        <dbReference type="Pfam" id="PF03469"/>
    </source>
</evidence>
<protein>
    <recommendedName>
        <fullName evidence="3">Factor of DNA methylation 1-5/IDN2 domain-containing protein</fullName>
    </recommendedName>
</protein>
<dbReference type="AlphaFoldDB" id="A0A3B6PP56"/>
<dbReference type="Gramene" id="TraesCS6B02G343000.2">
    <property type="protein sequence ID" value="TraesCS6B02G343000.2"/>
    <property type="gene ID" value="TraesCS6B02G343000"/>
</dbReference>
<dbReference type="Pfam" id="PF03469">
    <property type="entry name" value="XH"/>
    <property type="match status" value="1"/>
</dbReference>
<feature type="coiled-coil region" evidence="1">
    <location>
        <begin position="393"/>
        <end position="665"/>
    </location>
</feature>
<dbReference type="Gramene" id="TraesJUL6B03G03620860.1">
    <property type="protein sequence ID" value="TraesJUL6B03G03620860.1"/>
    <property type="gene ID" value="TraesJUL6B03G03620860"/>
</dbReference>
<name>A0A3B6PP56_WHEAT</name>
<dbReference type="PANTHER" id="PTHR21596:SF73">
    <property type="entry name" value="FACTOR OF DNA METHYLATION 1-5_IDN2 DOMAIN-CONTAINING PROTEIN"/>
    <property type="match status" value="1"/>
</dbReference>
<dbReference type="Gramene" id="TraesRN6B0100951800.3">
    <property type="protein sequence ID" value="TraesRN6B0100951800.3"/>
    <property type="gene ID" value="TraesRN6B0100951800"/>
</dbReference>
<feature type="coiled-coil region" evidence="1">
    <location>
        <begin position="267"/>
        <end position="369"/>
    </location>
</feature>
<keyword evidence="1" id="KW-0175">Coiled coil</keyword>
<feature type="domain" description="Factor of DNA methylation 1-5/IDN2" evidence="3">
    <location>
        <begin position="673"/>
        <end position="798"/>
    </location>
</feature>
<dbReference type="RefSeq" id="XP_044414178.1">
    <property type="nucleotide sequence ID" value="XM_044558243.1"/>
</dbReference>
<dbReference type="GeneID" id="123138295"/>
<dbReference type="SMR" id="A0A3B6PP56"/>
<dbReference type="Gramene" id="TraesNOR6B03G03626840.1">
    <property type="protein sequence ID" value="TraesNOR6B03G03626840.1"/>
    <property type="gene ID" value="TraesNOR6B03G03626840"/>
</dbReference>
<dbReference type="PANTHER" id="PTHR21596">
    <property type="entry name" value="RIBONUCLEASE P SUBUNIT P38"/>
    <property type="match status" value="1"/>
</dbReference>
<dbReference type="OrthoDB" id="648882at2759"/>
<keyword evidence="5" id="KW-1185">Reference proteome</keyword>
<gene>
    <name evidence="4" type="primary">LOC123138295</name>
</gene>
<dbReference type="Gramene" id="TraesLAC6B03G03545180.1">
    <property type="protein sequence ID" value="TraesLAC6B03G03545180.1"/>
    <property type="gene ID" value="TraesLAC6B03G03545180"/>
</dbReference>
<feature type="compositionally biased region" description="Low complexity" evidence="2">
    <location>
        <begin position="7"/>
        <end position="25"/>
    </location>
</feature>
<dbReference type="InterPro" id="IPR005379">
    <property type="entry name" value="FDM1-5/IDN2_XH"/>
</dbReference>
<dbReference type="Gramene" id="TraesARI6B03G03550330.1">
    <property type="protein sequence ID" value="TraesARI6B03G03550330.1"/>
    <property type="gene ID" value="TraesARI6B03G03550330"/>
</dbReference>
<organism evidence="4">
    <name type="scientific">Triticum aestivum</name>
    <name type="common">Wheat</name>
    <dbReference type="NCBI Taxonomy" id="4565"/>
    <lineage>
        <taxon>Eukaryota</taxon>
        <taxon>Viridiplantae</taxon>
        <taxon>Streptophyta</taxon>
        <taxon>Embryophyta</taxon>
        <taxon>Tracheophyta</taxon>
        <taxon>Spermatophyta</taxon>
        <taxon>Magnoliopsida</taxon>
        <taxon>Liliopsida</taxon>
        <taxon>Poales</taxon>
        <taxon>Poaceae</taxon>
        <taxon>BOP clade</taxon>
        <taxon>Pooideae</taxon>
        <taxon>Triticodae</taxon>
        <taxon>Triticeae</taxon>
        <taxon>Triticinae</taxon>
        <taxon>Triticum</taxon>
    </lineage>
</organism>
<dbReference type="GO" id="GO:0080188">
    <property type="term" value="P:gene silencing by siRNA-directed DNA methylation"/>
    <property type="evidence" value="ECO:0007669"/>
    <property type="project" value="InterPro"/>
</dbReference>
<evidence type="ECO:0000256" key="1">
    <source>
        <dbReference type="SAM" id="Coils"/>
    </source>
</evidence>
<sequence>MHPPPSCSQASPAANAASKSPNPRALTADEDDPDLPPREAPPGIPELLHHRNRAGAAERLPAIRANLRLLPPPAAPAPSPASDAGLRALGLLSFVHLDLSPSPSSGGMRSDLVTALIANYLPTLEWSYARGAGFEISRGTFAAALCLPAPRSTASVHHEPPSGVDPAAVASAASEFMEAYIMTPLAATNKGKLPTYVESAVRKVKDGMAHTVDWTALLWRLVEKEVFELRRGKRTDWECYYGAYLHRLIWVQRPHLFWPPPVAPSEQAALVDKNQQLRSELESKMQEYEVRSELLQARSVEVEAKSRQLDSLAERHHHEMRNLEQDMKKQLDALAERHRHDMRNLEQEKRQLDALAERHHHDMRNLEQDKKTQLDSLAERHHHDMRNLEQDKKRQLDALAERHHHEMRNLEQDKKKQLDALAERHHHDMRNLEQDNKTQLDSLAAQYHHDMRNLEQDKKRLQDEVHTVKLLNQVLLSKETESNDEAQRALEELAYVSKQLEELKDEMHAVESFNEALVENEIKRNSELQREEQEVIDVRKQLAHLQEEMHAIELLNQVMDAKGKENNDELQRVRNELAHVSKRLADLQDEMSIMDSVNKALIVAKERESKDELQDIRKKMKDLSDEREGLESDNKVLTTKEKRSNDELQDARKALIDILQNFNSNGQAHIRVKRMGELDPKQFPNACKQDLLQEDAQVDSALLCSKWEARIADPNWHPFEVRMIDGKAKEILLEDDVKLQELKGHGEEIYALVMKALFEINEYNPSGRIPMPELWNYKDDRRATLEEAIKYILKSRKRKR</sequence>
<dbReference type="Proteomes" id="UP000019116">
    <property type="component" value="Chromosome 6B"/>
</dbReference>
<evidence type="ECO:0000313" key="4">
    <source>
        <dbReference type="EnsemblPlants" id="TraesCS6B02G343000.2"/>
    </source>
</evidence>
<reference evidence="4" key="2">
    <citation type="submission" date="2018-10" db="UniProtKB">
        <authorList>
            <consortium name="EnsemblPlants"/>
        </authorList>
    </citation>
    <scope>IDENTIFICATION</scope>
</reference>
<evidence type="ECO:0000256" key="2">
    <source>
        <dbReference type="SAM" id="MobiDB-lite"/>
    </source>
</evidence>
<evidence type="ECO:0000313" key="5">
    <source>
        <dbReference type="Proteomes" id="UP000019116"/>
    </source>
</evidence>
<dbReference type="EnsemblPlants" id="TraesCS6B02G343000.2">
    <property type="protein sequence ID" value="TraesCS6B02G343000.2"/>
    <property type="gene ID" value="TraesCS6B02G343000"/>
</dbReference>
<dbReference type="Gramene" id="TraesCS6B03G0968200.2">
    <property type="protein sequence ID" value="TraesCS6B03G0968200.2.CDS"/>
    <property type="gene ID" value="TraesCS6B03G0968200"/>
</dbReference>
<feature type="region of interest" description="Disordered" evidence="2">
    <location>
        <begin position="1"/>
        <end position="46"/>
    </location>
</feature>
<dbReference type="STRING" id="4565.A0A3B6PP56"/>
<dbReference type="KEGG" id="taes:123138295"/>
<proteinExistence type="predicted"/>
<reference evidence="4" key="1">
    <citation type="submission" date="2018-08" db="EMBL/GenBank/DDBJ databases">
        <authorList>
            <person name="Rossello M."/>
        </authorList>
    </citation>
    <scope>NUCLEOTIDE SEQUENCE [LARGE SCALE GENOMIC DNA]</scope>
    <source>
        <strain evidence="4">cv. Chinese Spring</strain>
    </source>
</reference>
<accession>A0A3B6PP56</accession>
<dbReference type="Gramene" id="TraesSYM6B03G03532650.1">
    <property type="protein sequence ID" value="TraesSYM6B03G03532650.1"/>
    <property type="gene ID" value="TraesSYM6B03G03532650"/>
</dbReference>
<dbReference type="InterPro" id="IPR045177">
    <property type="entry name" value="FDM1-5/IDN2"/>
</dbReference>